<dbReference type="PANTHER" id="PTHR30026">
    <property type="entry name" value="OUTER MEMBRANE PROTEIN TOLC"/>
    <property type="match status" value="1"/>
</dbReference>
<comment type="function">
    <text evidence="7">CyaE is necessary for transport of calmodulin-sensitive adenylate cyclase-hemolysin (cyclolysin).</text>
</comment>
<proteinExistence type="inferred from homology"/>
<dbReference type="SUPFAM" id="SSF56954">
    <property type="entry name" value="Outer membrane efflux proteins (OEP)"/>
    <property type="match status" value="1"/>
</dbReference>
<evidence type="ECO:0000256" key="5">
    <source>
        <dbReference type="ARBA" id="ARBA00023136"/>
    </source>
</evidence>
<dbReference type="GO" id="GO:0015562">
    <property type="term" value="F:efflux transmembrane transporter activity"/>
    <property type="evidence" value="ECO:0007669"/>
    <property type="project" value="InterPro"/>
</dbReference>
<comment type="subcellular location">
    <subcellularLocation>
        <location evidence="7">Cell outer membrane</location>
        <topology evidence="7">Peripheral membrane protein</topology>
    </subcellularLocation>
</comment>
<dbReference type="InterPro" id="IPR051906">
    <property type="entry name" value="TolC-like"/>
</dbReference>
<gene>
    <name evidence="8" type="ordered locus">PAJ_1260</name>
</gene>
<evidence type="ECO:0000256" key="3">
    <source>
        <dbReference type="ARBA" id="ARBA00022452"/>
    </source>
</evidence>
<comment type="similarity">
    <text evidence="1 7">Belongs to the outer membrane factor (OMF) (TC 1.B.17) family.</text>
</comment>
<keyword evidence="7" id="KW-0354">Hemolysis</keyword>
<evidence type="ECO:0000256" key="7">
    <source>
        <dbReference type="PIRNR" id="PIRNR001892"/>
    </source>
</evidence>
<evidence type="ECO:0000256" key="2">
    <source>
        <dbReference type="ARBA" id="ARBA00022448"/>
    </source>
</evidence>
<keyword evidence="7" id="KW-0204">Cytolysis</keyword>
<dbReference type="PATRIC" id="fig|932677.3.peg.1465"/>
<dbReference type="KEGG" id="paj:PAJ_1260"/>
<protein>
    <recommendedName>
        <fullName evidence="7">Protein CyaE</fullName>
    </recommendedName>
</protein>
<accession>A0A0H3L0D0</accession>
<evidence type="ECO:0000256" key="6">
    <source>
        <dbReference type="ARBA" id="ARBA00023237"/>
    </source>
</evidence>
<dbReference type="PANTHER" id="PTHR30026:SF20">
    <property type="entry name" value="OUTER MEMBRANE PROTEIN TOLC"/>
    <property type="match status" value="1"/>
</dbReference>
<dbReference type="eggNOG" id="COG1538">
    <property type="taxonomic scope" value="Bacteria"/>
</dbReference>
<dbReference type="GO" id="GO:0009279">
    <property type="term" value="C:cell outer membrane"/>
    <property type="evidence" value="ECO:0007669"/>
    <property type="project" value="UniProtKB-SubCell"/>
</dbReference>
<keyword evidence="5 7" id="KW-0472">Membrane</keyword>
<dbReference type="EMBL" id="AP012032">
    <property type="protein sequence ID" value="BAK11340.1"/>
    <property type="molecule type" value="Genomic_DNA"/>
</dbReference>
<dbReference type="GO" id="GO:0015288">
    <property type="term" value="F:porin activity"/>
    <property type="evidence" value="ECO:0007669"/>
    <property type="project" value="TreeGrafter"/>
</dbReference>
<dbReference type="GO" id="GO:1990281">
    <property type="term" value="C:efflux pump complex"/>
    <property type="evidence" value="ECO:0007669"/>
    <property type="project" value="TreeGrafter"/>
</dbReference>
<dbReference type="InterPro" id="IPR003423">
    <property type="entry name" value="OMP_efflux"/>
</dbReference>
<evidence type="ECO:0000313" key="8">
    <source>
        <dbReference type="EMBL" id="BAK11340.1"/>
    </source>
</evidence>
<keyword evidence="3" id="KW-1134">Transmembrane beta strand</keyword>
<dbReference type="GO" id="GO:0031640">
    <property type="term" value="P:killing of cells of another organism"/>
    <property type="evidence" value="ECO:0007669"/>
    <property type="project" value="UniProtKB-KW"/>
</dbReference>
<evidence type="ECO:0000313" key="9">
    <source>
        <dbReference type="Proteomes" id="UP000006690"/>
    </source>
</evidence>
<sequence length="478" mass="51739">MRVCMKDNKILPVMALILSGLYTVKNHASDIFDTEADVPSSQAAPVYGNSICEFGPLPSPLALNDALERSLCNNPKTAQSWAEIKAESAAVGTAKGAYLPTFSLSGREISERSETNVAGHPEFGSVNSSPNYSADFSLNWVLYDFGARSAALHKAKALLVAAEASHMETLQSVMIATAKDYYAAQAAAGNLAAAADMERIASKSVEVVVTKEGHGAASVGDELQARTAWLQAKTEKEKAENTLENDLGVIAIDMGLRPDSYINLANVQEGLKPDFRFKESVSALIDEAIKIHPALLAAQAQLQAAEAEVDQTRAEGMPTLSLIGKASRDNQKVSAGIGQPYLDSSHNDRYIGIQVSVPLFEGFTREYKIQEGLAQAEQKEGAVSEVRHNVELDVWKSFQSLKANTNNLPLIESLFDNTRKSYSVAEYRYENGVGNIIELLNAQKSLADAEKQQIQALTDWRYSRLELAGKLGVLGLNN</sequence>
<dbReference type="HOGENOM" id="CLU_012817_10_2_6"/>
<dbReference type="PIRSF" id="PIRSF001892">
    <property type="entry name" value="CyaE"/>
    <property type="match status" value="1"/>
</dbReference>
<organism evidence="8 9">
    <name type="scientific">Pantoea ananatis (strain AJ13355)</name>
    <dbReference type="NCBI Taxonomy" id="932677"/>
    <lineage>
        <taxon>Bacteria</taxon>
        <taxon>Pseudomonadati</taxon>
        <taxon>Pseudomonadota</taxon>
        <taxon>Gammaproteobacteria</taxon>
        <taxon>Enterobacterales</taxon>
        <taxon>Erwiniaceae</taxon>
        <taxon>Pantoea</taxon>
    </lineage>
</organism>
<name>A0A0H3L0D0_PANAA</name>
<evidence type="ECO:0000256" key="4">
    <source>
        <dbReference type="ARBA" id="ARBA00022692"/>
    </source>
</evidence>
<evidence type="ECO:0000256" key="1">
    <source>
        <dbReference type="ARBA" id="ARBA00007613"/>
    </source>
</evidence>
<dbReference type="Gene3D" id="1.20.1600.10">
    <property type="entry name" value="Outer membrane efflux proteins (OEP)"/>
    <property type="match status" value="1"/>
</dbReference>
<dbReference type="AlphaFoldDB" id="A0A0H3L0D0"/>
<dbReference type="InterPro" id="IPR028351">
    <property type="entry name" value="CyaE"/>
</dbReference>
<reference evidence="9" key="1">
    <citation type="journal article" date="2012" name="Appl. Microbiol. Biotechnol.">
        <title>The complete genome sequence of Pantoea ananatis AJ13355, an organism with great biotechnological potential.</title>
        <authorList>
            <person name="Hara Y."/>
            <person name="Kadotani N."/>
            <person name="Izui H."/>
            <person name="Katashkina J.I."/>
            <person name="Kuvaeva T.M."/>
            <person name="Andreeva I.G."/>
            <person name="Golubeva L.I."/>
            <person name="Malko D.B."/>
            <person name="Makeev V.J."/>
            <person name="Mashko S.V."/>
            <person name="Kozlov Y.I."/>
        </authorList>
    </citation>
    <scope>NUCLEOTIDE SEQUENCE [LARGE SCALE GENOMIC DNA]</scope>
    <source>
        <strain evidence="9">AJ13355</strain>
    </source>
</reference>
<keyword evidence="6 7" id="KW-0998">Cell outer membrane</keyword>
<keyword evidence="2 7" id="KW-0813">Transport</keyword>
<keyword evidence="4" id="KW-0812">Transmembrane</keyword>
<dbReference type="Proteomes" id="UP000006690">
    <property type="component" value="Chromosome"/>
</dbReference>
<dbReference type="Pfam" id="PF02321">
    <property type="entry name" value="OEP"/>
    <property type="match status" value="2"/>
</dbReference>